<proteinExistence type="inferred from homology"/>
<evidence type="ECO:0000313" key="11">
    <source>
        <dbReference type="Proteomes" id="UP001165289"/>
    </source>
</evidence>
<evidence type="ECO:0000256" key="2">
    <source>
        <dbReference type="ARBA" id="ARBA00006695"/>
    </source>
</evidence>
<comment type="similarity">
    <text evidence="2">Belongs to the CWC25 family.</text>
</comment>
<organism evidence="10 11">
    <name type="scientific">Oopsacas minuta</name>
    <dbReference type="NCBI Taxonomy" id="111878"/>
    <lineage>
        <taxon>Eukaryota</taxon>
        <taxon>Metazoa</taxon>
        <taxon>Porifera</taxon>
        <taxon>Hexactinellida</taxon>
        <taxon>Hexasterophora</taxon>
        <taxon>Lyssacinosida</taxon>
        <taxon>Leucopsacidae</taxon>
        <taxon>Oopsacas</taxon>
    </lineage>
</organism>
<dbReference type="Pfam" id="PF10197">
    <property type="entry name" value="Cir_N"/>
    <property type="match status" value="1"/>
</dbReference>
<keyword evidence="11" id="KW-1185">Reference proteome</keyword>
<evidence type="ECO:0000256" key="1">
    <source>
        <dbReference type="ARBA" id="ARBA00004123"/>
    </source>
</evidence>
<keyword evidence="4" id="KW-0747">Spliceosome</keyword>
<sequence>MGGGDLNMKKSWHPSTFKNQERVWQAEMKDLAEKTRIEELKKEIANERAKEDMRRMAEDSGAVRKKTQRLEWMYKGAIGVTTESEREEYLLGKPIDRQVDVLIQEREKEEEELKTKEGALFMKKGKTSFAKDLAVKIREDPLLAIKQKEEERKQLILNNPLKLKKLRKYLEQKEKKNKQVFNAKTPKIPSGNAEFNDRAVHNHNHNKRSYIDTKDQTPVKRFKREYKRDVTYFSHAKHAESNRYNDDLEKKREEMMASATERDSELTKRVTKIREKLKNEEAREKYRPQRNFTQDLRKDTHKVYDKLDLEMSIKRNKYKIQRNTSELEESFQRR</sequence>
<keyword evidence="7" id="KW-0539">Nucleus</keyword>
<comment type="caution">
    <text evidence="10">The sequence shown here is derived from an EMBL/GenBank/DDBJ whole genome shotgun (WGS) entry which is preliminary data.</text>
</comment>
<dbReference type="InterPro" id="IPR019339">
    <property type="entry name" value="CIR_N_dom"/>
</dbReference>
<evidence type="ECO:0000256" key="7">
    <source>
        <dbReference type="ARBA" id="ARBA00023242"/>
    </source>
</evidence>
<evidence type="ECO:0000313" key="10">
    <source>
        <dbReference type="EMBL" id="KAI6647603.1"/>
    </source>
</evidence>
<protein>
    <submittedName>
        <fullName evidence="10">Pre-mRNA-splicing factor CWC25-like</fullName>
    </submittedName>
</protein>
<gene>
    <name evidence="10" type="ORF">LOD99_8677</name>
</gene>
<evidence type="ECO:0000256" key="8">
    <source>
        <dbReference type="SAM" id="MobiDB-lite"/>
    </source>
</evidence>
<keyword evidence="5" id="KW-0175">Coiled coil</keyword>
<dbReference type="GO" id="GO:0005684">
    <property type="term" value="C:U2-type spliceosomal complex"/>
    <property type="evidence" value="ECO:0007669"/>
    <property type="project" value="TreeGrafter"/>
</dbReference>
<dbReference type="PANTHER" id="PTHR16196">
    <property type="entry name" value="CELL CYCLE CONTROL PROTEIN CWF25"/>
    <property type="match status" value="1"/>
</dbReference>
<evidence type="ECO:0000256" key="5">
    <source>
        <dbReference type="ARBA" id="ARBA00023054"/>
    </source>
</evidence>
<reference evidence="10 11" key="1">
    <citation type="journal article" date="2023" name="BMC Biol.">
        <title>The compact genome of the sponge Oopsacas minuta (Hexactinellida) is lacking key metazoan core genes.</title>
        <authorList>
            <person name="Santini S."/>
            <person name="Schenkelaars Q."/>
            <person name="Jourda C."/>
            <person name="Duchesne M."/>
            <person name="Belahbib H."/>
            <person name="Rocher C."/>
            <person name="Selva M."/>
            <person name="Riesgo A."/>
            <person name="Vervoort M."/>
            <person name="Leys S.P."/>
            <person name="Kodjabachian L."/>
            <person name="Le Bivic A."/>
            <person name="Borchiellini C."/>
            <person name="Claverie J.M."/>
            <person name="Renard E."/>
        </authorList>
    </citation>
    <scope>NUCLEOTIDE SEQUENCE [LARGE SCALE GENOMIC DNA]</scope>
    <source>
        <strain evidence="10">SPO-2</strain>
    </source>
</reference>
<dbReference type="EMBL" id="JAKMXF010000340">
    <property type="protein sequence ID" value="KAI6647603.1"/>
    <property type="molecule type" value="Genomic_DNA"/>
</dbReference>
<keyword evidence="3" id="KW-0507">mRNA processing</keyword>
<evidence type="ECO:0000256" key="3">
    <source>
        <dbReference type="ARBA" id="ARBA00022664"/>
    </source>
</evidence>
<accession>A0AAV7JG32</accession>
<name>A0AAV7JG32_9METZ</name>
<dbReference type="InterPro" id="IPR022209">
    <property type="entry name" value="CWC25"/>
</dbReference>
<dbReference type="PANTHER" id="PTHR16196:SF0">
    <property type="entry name" value="PRE-MRNA-SPLICING FACTOR CWC25 HOMOLOG"/>
    <property type="match status" value="1"/>
</dbReference>
<dbReference type="AlphaFoldDB" id="A0AAV7JG32"/>
<dbReference type="SMART" id="SM01083">
    <property type="entry name" value="Cir_N"/>
    <property type="match status" value="1"/>
</dbReference>
<comment type="subcellular location">
    <subcellularLocation>
        <location evidence="1">Nucleus</location>
    </subcellularLocation>
</comment>
<keyword evidence="6" id="KW-0508">mRNA splicing</keyword>
<dbReference type="InterPro" id="IPR051376">
    <property type="entry name" value="CWC25_splicing_factor"/>
</dbReference>
<feature type="region of interest" description="Disordered" evidence="8">
    <location>
        <begin position="175"/>
        <end position="196"/>
    </location>
</feature>
<dbReference type="Proteomes" id="UP001165289">
    <property type="component" value="Unassembled WGS sequence"/>
</dbReference>
<evidence type="ECO:0000256" key="6">
    <source>
        <dbReference type="ARBA" id="ARBA00023187"/>
    </source>
</evidence>
<feature type="domain" description="CBF1-interacting co-repressor CIR N-terminal" evidence="9">
    <location>
        <begin position="11"/>
        <end position="47"/>
    </location>
</feature>
<dbReference type="Pfam" id="PF12542">
    <property type="entry name" value="CWC25"/>
    <property type="match status" value="1"/>
</dbReference>
<evidence type="ECO:0000256" key="4">
    <source>
        <dbReference type="ARBA" id="ARBA00022728"/>
    </source>
</evidence>
<evidence type="ECO:0000259" key="9">
    <source>
        <dbReference type="SMART" id="SM01083"/>
    </source>
</evidence>
<dbReference type="GO" id="GO:0000398">
    <property type="term" value="P:mRNA splicing, via spliceosome"/>
    <property type="evidence" value="ECO:0007669"/>
    <property type="project" value="TreeGrafter"/>
</dbReference>